<protein>
    <submittedName>
        <fullName evidence="9">L,D-transpeptidase catalytic domain</fullName>
    </submittedName>
</protein>
<accession>A0A1G5E545</accession>
<evidence type="ECO:0000256" key="5">
    <source>
        <dbReference type="ARBA" id="ARBA00022984"/>
    </source>
</evidence>
<gene>
    <name evidence="9" type="ORF">SAMN05660710_00931</name>
</gene>
<comment type="similarity">
    <text evidence="2">Belongs to the YkuD family.</text>
</comment>
<evidence type="ECO:0000313" key="10">
    <source>
        <dbReference type="Proteomes" id="UP000199502"/>
    </source>
</evidence>
<dbReference type="OrthoDB" id="9804204at2"/>
<evidence type="ECO:0000256" key="7">
    <source>
        <dbReference type="PROSITE-ProRule" id="PRU01373"/>
    </source>
</evidence>
<dbReference type="SUPFAM" id="SSF141523">
    <property type="entry name" value="L,D-transpeptidase catalytic domain-like"/>
    <property type="match status" value="1"/>
</dbReference>
<comment type="pathway">
    <text evidence="1 7">Cell wall biogenesis; peptidoglycan biosynthesis.</text>
</comment>
<evidence type="ECO:0000256" key="4">
    <source>
        <dbReference type="ARBA" id="ARBA00022960"/>
    </source>
</evidence>
<keyword evidence="10" id="KW-1185">Reference proteome</keyword>
<keyword evidence="5 7" id="KW-0573">Peptidoglycan synthesis</keyword>
<dbReference type="Pfam" id="PF03734">
    <property type="entry name" value="YkuD"/>
    <property type="match status" value="1"/>
</dbReference>
<evidence type="ECO:0000256" key="6">
    <source>
        <dbReference type="ARBA" id="ARBA00023316"/>
    </source>
</evidence>
<dbReference type="GO" id="GO:0009252">
    <property type="term" value="P:peptidoglycan biosynthetic process"/>
    <property type="evidence" value="ECO:0007669"/>
    <property type="project" value="UniProtKB-UniPathway"/>
</dbReference>
<dbReference type="STRING" id="336292.SAMN05660710_00931"/>
<dbReference type="UniPathway" id="UPA00219"/>
<evidence type="ECO:0000256" key="2">
    <source>
        <dbReference type="ARBA" id="ARBA00005992"/>
    </source>
</evidence>
<sequence length="169" mass="18542">MVLTPQGLRFAGRLIPCAIGKTGVTARKREGDGATPAGLHRITGLWYRPDRLPRLAPWARPIGPADLWCDAPDDPAYNRHARAPLAASHEKLRRADPLYDLILVTDWNAAGVPGAGSAIFLHQWRRPRFGTEGCIAFARRDLLWLASRAAPGTRLIVRASSLPKYPNPA</sequence>
<evidence type="ECO:0000259" key="8">
    <source>
        <dbReference type="PROSITE" id="PS52029"/>
    </source>
</evidence>
<dbReference type="PROSITE" id="PS52029">
    <property type="entry name" value="LD_TPASE"/>
    <property type="match status" value="1"/>
</dbReference>
<dbReference type="Proteomes" id="UP000199502">
    <property type="component" value="Unassembled WGS sequence"/>
</dbReference>
<evidence type="ECO:0000313" key="9">
    <source>
        <dbReference type="EMBL" id="SCY21628.1"/>
    </source>
</evidence>
<keyword evidence="6 7" id="KW-0961">Cell wall biogenesis/degradation</keyword>
<proteinExistence type="inferred from homology"/>
<dbReference type="CDD" id="cd16913">
    <property type="entry name" value="YkuD_like"/>
    <property type="match status" value="1"/>
</dbReference>
<dbReference type="GO" id="GO:0016740">
    <property type="term" value="F:transferase activity"/>
    <property type="evidence" value="ECO:0007669"/>
    <property type="project" value="UniProtKB-KW"/>
</dbReference>
<name>A0A1G5E545_9RHOB</name>
<keyword evidence="3" id="KW-0808">Transferase</keyword>
<evidence type="ECO:0000256" key="3">
    <source>
        <dbReference type="ARBA" id="ARBA00022679"/>
    </source>
</evidence>
<dbReference type="PANTHER" id="PTHR38589:SF1">
    <property type="entry name" value="BLR0621 PROTEIN"/>
    <property type="match status" value="1"/>
</dbReference>
<organism evidence="9 10">
    <name type="scientific">Paracoccus tibetensis</name>
    <dbReference type="NCBI Taxonomy" id="336292"/>
    <lineage>
        <taxon>Bacteria</taxon>
        <taxon>Pseudomonadati</taxon>
        <taxon>Pseudomonadota</taxon>
        <taxon>Alphaproteobacteria</taxon>
        <taxon>Rhodobacterales</taxon>
        <taxon>Paracoccaceae</taxon>
        <taxon>Paracoccus</taxon>
    </lineage>
</organism>
<feature type="domain" description="L,D-TPase catalytic" evidence="8">
    <location>
        <begin position="1"/>
        <end position="158"/>
    </location>
</feature>
<dbReference type="GO" id="GO:0004180">
    <property type="term" value="F:carboxypeptidase activity"/>
    <property type="evidence" value="ECO:0007669"/>
    <property type="project" value="UniProtKB-ARBA"/>
</dbReference>
<dbReference type="GO" id="GO:0071555">
    <property type="term" value="P:cell wall organization"/>
    <property type="evidence" value="ECO:0007669"/>
    <property type="project" value="UniProtKB-UniRule"/>
</dbReference>
<evidence type="ECO:0000256" key="1">
    <source>
        <dbReference type="ARBA" id="ARBA00004752"/>
    </source>
</evidence>
<dbReference type="InterPro" id="IPR005490">
    <property type="entry name" value="LD_TPept_cat_dom"/>
</dbReference>
<dbReference type="GO" id="GO:0008360">
    <property type="term" value="P:regulation of cell shape"/>
    <property type="evidence" value="ECO:0007669"/>
    <property type="project" value="UniProtKB-UniRule"/>
</dbReference>
<dbReference type="EMBL" id="FMVT01000003">
    <property type="protein sequence ID" value="SCY21628.1"/>
    <property type="molecule type" value="Genomic_DNA"/>
</dbReference>
<feature type="active site" description="Nucleophile" evidence="7">
    <location>
        <position position="134"/>
    </location>
</feature>
<reference evidence="9 10" key="1">
    <citation type="submission" date="2016-10" db="EMBL/GenBank/DDBJ databases">
        <authorList>
            <person name="de Groot N.N."/>
        </authorList>
    </citation>
    <scope>NUCLEOTIDE SEQUENCE [LARGE SCALE GENOMIC DNA]</scope>
    <source>
        <strain evidence="9 10">CGMCC 1.8925</strain>
    </source>
</reference>
<keyword evidence="4 7" id="KW-0133">Cell shape</keyword>
<feature type="active site" description="Proton donor/acceptor" evidence="7">
    <location>
        <position position="122"/>
    </location>
</feature>
<dbReference type="PANTHER" id="PTHR38589">
    <property type="entry name" value="BLR0621 PROTEIN"/>
    <property type="match status" value="1"/>
</dbReference>
<dbReference type="AlphaFoldDB" id="A0A1G5E545"/>
<dbReference type="InterPro" id="IPR038063">
    <property type="entry name" value="Transpep_catalytic_dom"/>
</dbReference>